<dbReference type="GO" id="GO:0004518">
    <property type="term" value="F:nuclease activity"/>
    <property type="evidence" value="ECO:0007669"/>
    <property type="project" value="UniProtKB-KW"/>
</dbReference>
<accession>A0A2Y8ZQ70</accession>
<evidence type="ECO:0000256" key="2">
    <source>
        <dbReference type="ARBA" id="ARBA00022723"/>
    </source>
</evidence>
<dbReference type="AlphaFoldDB" id="A0A2Y8ZQ70"/>
<evidence type="ECO:0000259" key="5">
    <source>
        <dbReference type="Pfam" id="PF01850"/>
    </source>
</evidence>
<evidence type="ECO:0000313" key="7">
    <source>
        <dbReference type="Proteomes" id="UP000250028"/>
    </source>
</evidence>
<gene>
    <name evidence="6" type="ORF">SAMN04489750_0720</name>
</gene>
<evidence type="ECO:0000256" key="4">
    <source>
        <dbReference type="ARBA" id="ARBA00022842"/>
    </source>
</evidence>
<dbReference type="Gene3D" id="3.40.50.1010">
    <property type="entry name" value="5'-nuclease"/>
    <property type="match status" value="1"/>
</dbReference>
<keyword evidence="7" id="KW-1185">Reference proteome</keyword>
<evidence type="ECO:0000256" key="1">
    <source>
        <dbReference type="ARBA" id="ARBA00022722"/>
    </source>
</evidence>
<feature type="domain" description="PIN" evidence="5">
    <location>
        <begin position="7"/>
        <end position="122"/>
    </location>
</feature>
<keyword evidence="1" id="KW-0540">Nuclease</keyword>
<reference evidence="7" key="1">
    <citation type="submission" date="2016-10" db="EMBL/GenBank/DDBJ databases">
        <authorList>
            <person name="Varghese N."/>
            <person name="Submissions S."/>
        </authorList>
    </citation>
    <scope>NUCLEOTIDE SEQUENCE [LARGE SCALE GENOMIC DNA]</scope>
    <source>
        <strain evidence="7">DSM 22951</strain>
    </source>
</reference>
<name>A0A2Y8ZQ70_9MICO</name>
<dbReference type="EMBL" id="UESZ01000001">
    <property type="protein sequence ID" value="SSA33438.1"/>
    <property type="molecule type" value="Genomic_DNA"/>
</dbReference>
<keyword evidence="4" id="KW-0460">Magnesium</keyword>
<protein>
    <submittedName>
        <fullName evidence="6">Predicted nucleic acid-binding protein, contains PIN domain</fullName>
    </submittedName>
</protein>
<sequence length="137" mass="14963">MTRIVAFDADVLIYAAYLDHPLGVRVKAALADPSLRAVGSVLLLTEVLAKPIRQSPDSEESRTLKTLLGEVDLKDVDRATSRLALSYAIEFRLRVTDATHLATAVAAGADAFLTNNRKDFPKTIEEIEVLYPDDLPA</sequence>
<dbReference type="InterPro" id="IPR002716">
    <property type="entry name" value="PIN_dom"/>
</dbReference>
<evidence type="ECO:0000256" key="3">
    <source>
        <dbReference type="ARBA" id="ARBA00022801"/>
    </source>
</evidence>
<dbReference type="RefSeq" id="WP_170119734.1">
    <property type="nucleotide sequence ID" value="NZ_QGDN01000001.1"/>
</dbReference>
<dbReference type="Proteomes" id="UP000250028">
    <property type="component" value="Unassembled WGS sequence"/>
</dbReference>
<dbReference type="Pfam" id="PF01850">
    <property type="entry name" value="PIN"/>
    <property type="match status" value="1"/>
</dbReference>
<dbReference type="GO" id="GO:0046872">
    <property type="term" value="F:metal ion binding"/>
    <property type="evidence" value="ECO:0007669"/>
    <property type="project" value="UniProtKB-KW"/>
</dbReference>
<keyword evidence="3" id="KW-0378">Hydrolase</keyword>
<dbReference type="GO" id="GO:0016787">
    <property type="term" value="F:hydrolase activity"/>
    <property type="evidence" value="ECO:0007669"/>
    <property type="project" value="UniProtKB-KW"/>
</dbReference>
<organism evidence="6 7">
    <name type="scientific">Branchiibius hedensis</name>
    <dbReference type="NCBI Taxonomy" id="672460"/>
    <lineage>
        <taxon>Bacteria</taxon>
        <taxon>Bacillati</taxon>
        <taxon>Actinomycetota</taxon>
        <taxon>Actinomycetes</taxon>
        <taxon>Micrococcales</taxon>
        <taxon>Dermacoccaceae</taxon>
        <taxon>Branchiibius</taxon>
    </lineage>
</organism>
<proteinExistence type="predicted"/>
<dbReference type="SUPFAM" id="SSF88723">
    <property type="entry name" value="PIN domain-like"/>
    <property type="match status" value="1"/>
</dbReference>
<keyword evidence="2" id="KW-0479">Metal-binding</keyword>
<dbReference type="InterPro" id="IPR029060">
    <property type="entry name" value="PIN-like_dom_sf"/>
</dbReference>
<evidence type="ECO:0000313" key="6">
    <source>
        <dbReference type="EMBL" id="SSA33438.1"/>
    </source>
</evidence>